<evidence type="ECO:0000256" key="9">
    <source>
        <dbReference type="SAM" id="Phobius"/>
    </source>
</evidence>
<feature type="transmembrane region" description="Helical" evidence="9">
    <location>
        <begin position="31"/>
        <end position="48"/>
    </location>
</feature>
<evidence type="ECO:0000256" key="6">
    <source>
        <dbReference type="ARBA" id="ARBA00022989"/>
    </source>
</evidence>
<keyword evidence="4 8" id="KW-1003">Cell membrane</keyword>
<dbReference type="PIRSF" id="PIRSF016661">
    <property type="entry name" value="BioY"/>
    <property type="match status" value="1"/>
</dbReference>
<keyword evidence="3 8" id="KW-0813">Transport</keyword>
<protein>
    <recommendedName>
        <fullName evidence="8">Biotin transporter</fullName>
    </recommendedName>
</protein>
<evidence type="ECO:0000256" key="1">
    <source>
        <dbReference type="ARBA" id="ARBA00004651"/>
    </source>
</evidence>
<dbReference type="Proteomes" id="UP000234237">
    <property type="component" value="Chromosome"/>
</dbReference>
<evidence type="ECO:0000313" key="10">
    <source>
        <dbReference type="EMBL" id="AUJ24131.1"/>
    </source>
</evidence>
<dbReference type="PANTHER" id="PTHR34295:SF4">
    <property type="entry name" value="BIOTIN TRANSPORTER BIOY-RELATED"/>
    <property type="match status" value="1"/>
</dbReference>
<dbReference type="RefSeq" id="WP_101932896.1">
    <property type="nucleotide sequence ID" value="NZ_CP018622.1"/>
</dbReference>
<name>A0A2K9J296_9BACI</name>
<evidence type="ECO:0000256" key="2">
    <source>
        <dbReference type="ARBA" id="ARBA00010692"/>
    </source>
</evidence>
<keyword evidence="5 9" id="KW-0812">Transmembrane</keyword>
<accession>A0A2K9J296</accession>
<dbReference type="KEGG" id="vpn:A21D_01019"/>
<dbReference type="AlphaFoldDB" id="A0A2K9J296"/>
<feature type="transmembrane region" description="Helical" evidence="9">
    <location>
        <begin position="158"/>
        <end position="177"/>
    </location>
</feature>
<keyword evidence="6 9" id="KW-1133">Transmembrane helix</keyword>
<dbReference type="Pfam" id="PF02632">
    <property type="entry name" value="BioY"/>
    <property type="match status" value="1"/>
</dbReference>
<gene>
    <name evidence="10" type="primary">bioY_2</name>
    <name evidence="10" type="ORF">A21D_01019</name>
</gene>
<organism evidence="10 11">
    <name type="scientific">Virgibacillus dokdonensis</name>
    <dbReference type="NCBI Taxonomy" id="302167"/>
    <lineage>
        <taxon>Bacteria</taxon>
        <taxon>Bacillati</taxon>
        <taxon>Bacillota</taxon>
        <taxon>Bacilli</taxon>
        <taxon>Bacillales</taxon>
        <taxon>Bacillaceae</taxon>
        <taxon>Virgibacillus</taxon>
    </lineage>
</organism>
<sequence length="182" mass="18927">MKTKDMVYAALFAALIAVLGLLPPIPLPFTPVPITVQTLGVMLTGGFLGKRIGGISALVVVIIATLGAPILAGGRGGFSVLAGPTGGFLLSWPFAAFTIGYFTEKFWEGIKIWKLFLINVVGGVIIINLIGAPYLAFITDISVGAAFLATASFIPGDIVKALVAAIICIQVKVISPINEKSK</sequence>
<proteinExistence type="inferred from homology"/>
<evidence type="ECO:0000256" key="4">
    <source>
        <dbReference type="ARBA" id="ARBA00022475"/>
    </source>
</evidence>
<evidence type="ECO:0000256" key="5">
    <source>
        <dbReference type="ARBA" id="ARBA00022692"/>
    </source>
</evidence>
<dbReference type="InterPro" id="IPR003784">
    <property type="entry name" value="BioY"/>
</dbReference>
<feature type="transmembrane region" description="Helical" evidence="9">
    <location>
        <begin position="7"/>
        <end position="25"/>
    </location>
</feature>
<feature type="transmembrane region" description="Helical" evidence="9">
    <location>
        <begin position="55"/>
        <end position="72"/>
    </location>
</feature>
<dbReference type="GO" id="GO:0015225">
    <property type="term" value="F:biotin transmembrane transporter activity"/>
    <property type="evidence" value="ECO:0007669"/>
    <property type="project" value="UniProtKB-UniRule"/>
</dbReference>
<feature type="transmembrane region" description="Helical" evidence="9">
    <location>
        <begin position="115"/>
        <end position="138"/>
    </location>
</feature>
<dbReference type="EMBL" id="CP018622">
    <property type="protein sequence ID" value="AUJ24131.1"/>
    <property type="molecule type" value="Genomic_DNA"/>
</dbReference>
<evidence type="ECO:0000256" key="7">
    <source>
        <dbReference type="ARBA" id="ARBA00023136"/>
    </source>
</evidence>
<feature type="transmembrane region" description="Helical" evidence="9">
    <location>
        <begin position="78"/>
        <end position="103"/>
    </location>
</feature>
<evidence type="ECO:0000313" key="11">
    <source>
        <dbReference type="Proteomes" id="UP000234237"/>
    </source>
</evidence>
<comment type="similarity">
    <text evidence="2 8">Belongs to the BioY family.</text>
</comment>
<reference evidence="11" key="1">
    <citation type="submission" date="2016-11" db="EMBL/GenBank/DDBJ databases">
        <title>Complete genome sequence of Virgibacillus pantothenticus 21D, a halophilic bacterium isolated from the deep hypersaline anoxic basin Discovery in the Mediterranean Sea.</title>
        <authorList>
            <person name="Zeaiter Z."/>
            <person name="Booth J.M."/>
            <person name="Prosdocimi E.M."/>
            <person name="Mapelli F."/>
            <person name="Fusi M."/>
            <person name="Daffonchio D."/>
            <person name="Borin S."/>
            <person name="Crotti E."/>
        </authorList>
    </citation>
    <scope>NUCLEOTIDE SEQUENCE [LARGE SCALE GENOMIC DNA]</scope>
    <source>
        <strain evidence="11">21D</strain>
    </source>
</reference>
<evidence type="ECO:0000256" key="8">
    <source>
        <dbReference type="PIRNR" id="PIRNR016661"/>
    </source>
</evidence>
<dbReference type="GO" id="GO:0005886">
    <property type="term" value="C:plasma membrane"/>
    <property type="evidence" value="ECO:0007669"/>
    <property type="project" value="UniProtKB-SubCell"/>
</dbReference>
<evidence type="ECO:0000256" key="3">
    <source>
        <dbReference type="ARBA" id="ARBA00022448"/>
    </source>
</evidence>
<keyword evidence="7 8" id="KW-0472">Membrane</keyword>
<dbReference type="Gene3D" id="1.10.1760.20">
    <property type="match status" value="1"/>
</dbReference>
<comment type="subcellular location">
    <subcellularLocation>
        <location evidence="1 8">Cell membrane</location>
        <topology evidence="1 8">Multi-pass membrane protein</topology>
    </subcellularLocation>
</comment>
<dbReference type="PANTHER" id="PTHR34295">
    <property type="entry name" value="BIOTIN TRANSPORTER BIOY"/>
    <property type="match status" value="1"/>
</dbReference>